<feature type="region of interest" description="Disordered" evidence="1">
    <location>
        <begin position="312"/>
        <end position="334"/>
    </location>
</feature>
<evidence type="ECO:0000256" key="1">
    <source>
        <dbReference type="SAM" id="MobiDB-lite"/>
    </source>
</evidence>
<comment type="caution">
    <text evidence="2">The sequence shown here is derived from an EMBL/GenBank/DDBJ whole genome shotgun (WGS) entry which is preliminary data.</text>
</comment>
<feature type="compositionally biased region" description="Low complexity" evidence="1">
    <location>
        <begin position="172"/>
        <end position="195"/>
    </location>
</feature>
<accession>A0A8H7VIR0</accession>
<evidence type="ECO:0000313" key="2">
    <source>
        <dbReference type="EMBL" id="KAG2222050.1"/>
    </source>
</evidence>
<dbReference type="Proteomes" id="UP000646827">
    <property type="component" value="Unassembled WGS sequence"/>
</dbReference>
<feature type="region of interest" description="Disordered" evidence="1">
    <location>
        <begin position="171"/>
        <end position="195"/>
    </location>
</feature>
<sequence>MQIQQKNDYSNTTISIPLSFTISKTSELQIQDSTKGDIVTPQEWIARELARIRQDITPRHCPNHEGLLEVIDGMSKFLKQQVPQHQQQQSTFDEIVTAKQDRVIAKELLILQQQQQQQRLNSNNDNNNNNCNTCQQHNNSPIRGAPIEEMKLDDLANALVHVIQYSHRHILQNKNTNSNNSNTTSTQLNTPATPDTPNTPTIPFSANNNANNNNPHPVQLVRIFDDIRILREKDGGRIKNPILAQQQLFSILFGHVQLTSQLFNPWQIICEWAKQLIYTRDWHKWMGFGLDAFIEAKNRCVTIDMLTYNSSLSPSNSSTTSSSSRSSCGSDHRHQNHNGQLMMEQLQALLQSIHLVEKTFRA</sequence>
<name>A0A8H7VIR0_9FUNG</name>
<feature type="region of interest" description="Disordered" evidence="1">
    <location>
        <begin position="117"/>
        <end position="137"/>
    </location>
</feature>
<organism evidence="2 3">
    <name type="scientific">Circinella minor</name>
    <dbReference type="NCBI Taxonomy" id="1195481"/>
    <lineage>
        <taxon>Eukaryota</taxon>
        <taxon>Fungi</taxon>
        <taxon>Fungi incertae sedis</taxon>
        <taxon>Mucoromycota</taxon>
        <taxon>Mucoromycotina</taxon>
        <taxon>Mucoromycetes</taxon>
        <taxon>Mucorales</taxon>
        <taxon>Lichtheimiaceae</taxon>
        <taxon>Circinella</taxon>
    </lineage>
</organism>
<protein>
    <submittedName>
        <fullName evidence="2">Uncharacterized protein</fullName>
    </submittedName>
</protein>
<feature type="compositionally biased region" description="Low complexity" evidence="1">
    <location>
        <begin position="312"/>
        <end position="329"/>
    </location>
</feature>
<proteinExistence type="predicted"/>
<gene>
    <name evidence="2" type="ORF">INT45_003695</name>
</gene>
<dbReference type="EMBL" id="JAEPRB010000093">
    <property type="protein sequence ID" value="KAG2222050.1"/>
    <property type="molecule type" value="Genomic_DNA"/>
</dbReference>
<keyword evidence="3" id="KW-1185">Reference proteome</keyword>
<reference evidence="2 3" key="1">
    <citation type="submission" date="2020-12" db="EMBL/GenBank/DDBJ databases">
        <title>Metabolic potential, ecology and presence of endohyphal bacteria is reflected in genomic diversity of Mucoromycotina.</title>
        <authorList>
            <person name="Muszewska A."/>
            <person name="Okrasinska A."/>
            <person name="Steczkiewicz K."/>
            <person name="Drgas O."/>
            <person name="Orlowska M."/>
            <person name="Perlinska-Lenart U."/>
            <person name="Aleksandrzak-Piekarczyk T."/>
            <person name="Szatraj K."/>
            <person name="Zielenkiewicz U."/>
            <person name="Pilsyk S."/>
            <person name="Malc E."/>
            <person name="Mieczkowski P."/>
            <person name="Kruszewska J.S."/>
            <person name="Biernat P."/>
            <person name="Pawlowska J."/>
        </authorList>
    </citation>
    <scope>NUCLEOTIDE SEQUENCE [LARGE SCALE GENOMIC DNA]</scope>
    <source>
        <strain evidence="2 3">CBS 142.35</strain>
    </source>
</reference>
<dbReference type="OrthoDB" id="2355444at2759"/>
<evidence type="ECO:0000313" key="3">
    <source>
        <dbReference type="Proteomes" id="UP000646827"/>
    </source>
</evidence>
<dbReference type="AlphaFoldDB" id="A0A8H7VIR0"/>